<dbReference type="SUPFAM" id="SSF50729">
    <property type="entry name" value="PH domain-like"/>
    <property type="match status" value="1"/>
</dbReference>
<sequence>AWLRASQGEGGPGPLRRAAAARGPARGRSEAARRPRRLLAAMCEYAAACDARAMHVGSYSAWLTKVKGEGARAKWLSGATRRYFTIDFGSQIFFYSHAEDQRKVSQPVRFKDIRSAQQLPRPAQAAKYAKDHTFGFVVTTVDKVFELYTVSYLDAEHWRGG</sequence>
<evidence type="ECO:0000313" key="3">
    <source>
        <dbReference type="Proteomes" id="UP001189429"/>
    </source>
</evidence>
<evidence type="ECO:0008006" key="4">
    <source>
        <dbReference type="Google" id="ProtNLM"/>
    </source>
</evidence>
<dbReference type="Proteomes" id="UP001189429">
    <property type="component" value="Unassembled WGS sequence"/>
</dbReference>
<feature type="region of interest" description="Disordered" evidence="1">
    <location>
        <begin position="1"/>
        <end position="32"/>
    </location>
</feature>
<keyword evidence="3" id="KW-1185">Reference proteome</keyword>
<dbReference type="InterPro" id="IPR011993">
    <property type="entry name" value="PH-like_dom_sf"/>
</dbReference>
<dbReference type="EMBL" id="CAUYUJ010000622">
    <property type="protein sequence ID" value="CAK0791618.1"/>
    <property type="molecule type" value="Genomic_DNA"/>
</dbReference>
<protein>
    <recommendedName>
        <fullName evidence="4">PH domain-containing protein</fullName>
    </recommendedName>
</protein>
<reference evidence="2" key="1">
    <citation type="submission" date="2023-10" db="EMBL/GenBank/DDBJ databases">
        <authorList>
            <person name="Chen Y."/>
            <person name="Shah S."/>
            <person name="Dougan E. K."/>
            <person name="Thang M."/>
            <person name="Chan C."/>
        </authorList>
    </citation>
    <scope>NUCLEOTIDE SEQUENCE [LARGE SCALE GENOMIC DNA]</scope>
</reference>
<feature type="non-terminal residue" evidence="2">
    <location>
        <position position="1"/>
    </location>
</feature>
<evidence type="ECO:0000256" key="1">
    <source>
        <dbReference type="SAM" id="MobiDB-lite"/>
    </source>
</evidence>
<feature type="non-terminal residue" evidence="2">
    <location>
        <position position="161"/>
    </location>
</feature>
<proteinExistence type="predicted"/>
<evidence type="ECO:0000313" key="2">
    <source>
        <dbReference type="EMBL" id="CAK0791618.1"/>
    </source>
</evidence>
<name>A0ABN9PFD7_9DINO</name>
<feature type="compositionally biased region" description="Low complexity" evidence="1">
    <location>
        <begin position="14"/>
        <end position="26"/>
    </location>
</feature>
<gene>
    <name evidence="2" type="ORF">PCOR1329_LOCUS2461</name>
</gene>
<accession>A0ABN9PFD7</accession>
<dbReference type="Gene3D" id="2.30.29.30">
    <property type="entry name" value="Pleckstrin-homology domain (PH domain)/Phosphotyrosine-binding domain (PTB)"/>
    <property type="match status" value="1"/>
</dbReference>
<organism evidence="2 3">
    <name type="scientific">Prorocentrum cordatum</name>
    <dbReference type="NCBI Taxonomy" id="2364126"/>
    <lineage>
        <taxon>Eukaryota</taxon>
        <taxon>Sar</taxon>
        <taxon>Alveolata</taxon>
        <taxon>Dinophyceae</taxon>
        <taxon>Prorocentrales</taxon>
        <taxon>Prorocentraceae</taxon>
        <taxon>Prorocentrum</taxon>
    </lineage>
</organism>
<comment type="caution">
    <text evidence="2">The sequence shown here is derived from an EMBL/GenBank/DDBJ whole genome shotgun (WGS) entry which is preliminary data.</text>
</comment>